<evidence type="ECO:0000313" key="4">
    <source>
        <dbReference type="Proteomes" id="UP000321720"/>
    </source>
</evidence>
<evidence type="ECO:0000313" key="3">
    <source>
        <dbReference type="EMBL" id="GEL95503.1"/>
    </source>
</evidence>
<keyword evidence="2" id="KW-1133">Transmembrane helix</keyword>
<evidence type="ECO:0000256" key="1">
    <source>
        <dbReference type="SAM" id="MobiDB-lite"/>
    </source>
</evidence>
<feature type="region of interest" description="Disordered" evidence="1">
    <location>
        <begin position="41"/>
        <end position="86"/>
    </location>
</feature>
<accession>A0A511JCR3</accession>
<comment type="caution">
    <text evidence="3">The sequence shown here is derived from an EMBL/GenBank/DDBJ whole genome shotgun (WGS) entry which is preliminary data.</text>
</comment>
<feature type="compositionally biased region" description="Pro residues" evidence="1">
    <location>
        <begin position="58"/>
        <end position="80"/>
    </location>
</feature>
<organism evidence="3 4">
    <name type="scientific">Cellulomonas composti</name>
    <dbReference type="NCBI Taxonomy" id="266130"/>
    <lineage>
        <taxon>Bacteria</taxon>
        <taxon>Bacillati</taxon>
        <taxon>Actinomycetota</taxon>
        <taxon>Actinomycetes</taxon>
        <taxon>Micrococcales</taxon>
        <taxon>Cellulomonadaceae</taxon>
        <taxon>Cellulomonas</taxon>
    </lineage>
</organism>
<gene>
    <name evidence="3" type="ORF">CCO02nite_21610</name>
</gene>
<keyword evidence="2" id="KW-0812">Transmembrane</keyword>
<dbReference type="InterPro" id="IPR038232">
    <property type="entry name" value="PknH-like_Extracell_sf"/>
</dbReference>
<evidence type="ECO:0000256" key="2">
    <source>
        <dbReference type="SAM" id="Phobius"/>
    </source>
</evidence>
<dbReference type="Proteomes" id="UP000321720">
    <property type="component" value="Unassembled WGS sequence"/>
</dbReference>
<feature type="transmembrane region" description="Helical" evidence="2">
    <location>
        <begin position="16"/>
        <end position="34"/>
    </location>
</feature>
<dbReference type="OrthoDB" id="4823468at2"/>
<reference evidence="3 4" key="1">
    <citation type="submission" date="2019-07" db="EMBL/GenBank/DDBJ databases">
        <title>Whole genome shotgun sequence of Cellulomonas composti NBRC 100758.</title>
        <authorList>
            <person name="Hosoyama A."/>
            <person name="Uohara A."/>
            <person name="Ohji S."/>
            <person name="Ichikawa N."/>
        </authorList>
    </citation>
    <scope>NUCLEOTIDE SEQUENCE [LARGE SCALE GENOMIC DNA]</scope>
    <source>
        <strain evidence="3 4">NBRC 100758</strain>
    </source>
</reference>
<name>A0A511JCR3_9CELL</name>
<dbReference type="RefSeq" id="WP_146843149.1">
    <property type="nucleotide sequence ID" value="NZ_BJWG01000009.1"/>
</dbReference>
<keyword evidence="2" id="KW-0472">Membrane</keyword>
<dbReference type="AlphaFoldDB" id="A0A511JCR3"/>
<dbReference type="Gene3D" id="3.40.1000.70">
    <property type="entry name" value="PknH-like extracellular domain"/>
    <property type="match status" value="1"/>
</dbReference>
<protein>
    <submittedName>
        <fullName evidence="3">Uncharacterized protein</fullName>
    </submittedName>
</protein>
<keyword evidence="4" id="KW-1185">Reference proteome</keyword>
<dbReference type="EMBL" id="BJWG01000009">
    <property type="protein sequence ID" value="GEL95503.1"/>
    <property type="molecule type" value="Genomic_DNA"/>
</dbReference>
<proteinExistence type="predicted"/>
<sequence>MTSTEPQEPAPAGPSLWWWALVVVLLAGVLLLVVQPWSPHETEPVLPTDSGTVSIRPSPTPPYPPTPSPTPTPTPTPTGPEVPGEDAVFDSATQARLFVREKRLMADVPAAKDGVEPRIVSGELDWGLPAGSSVLPARCTTAVTVVPEPPTGFDARSWGNDDMQFFQTVTRLPDAATARAAFRDLVSTLDGCPRYEQVNPSTDGASWVAEPAIEGQGVYPSVVAQRVQSAEGHATPQYEGHMLVGNVIVSWTASAAGAPADEDLDVPGQLATLGSAESLSLMVQDRAQAAVAALG</sequence>